<keyword evidence="1 5" id="KW-0813">Transport</keyword>
<dbReference type="GO" id="GO:0051028">
    <property type="term" value="P:mRNA transport"/>
    <property type="evidence" value="ECO:0007669"/>
    <property type="project" value="UniProtKB-UniRule"/>
</dbReference>
<dbReference type="CDD" id="cd00780">
    <property type="entry name" value="NTF2"/>
    <property type="match status" value="1"/>
</dbReference>
<protein>
    <recommendedName>
        <fullName evidence="4 5">NTF2-related export protein</fullName>
    </recommendedName>
</protein>
<dbReference type="Gene3D" id="3.10.450.50">
    <property type="match status" value="1"/>
</dbReference>
<evidence type="ECO:0000256" key="5">
    <source>
        <dbReference type="RuleBase" id="RU369002"/>
    </source>
</evidence>
<dbReference type="GO" id="GO:0006913">
    <property type="term" value="P:nucleocytoplasmic transport"/>
    <property type="evidence" value="ECO:0007669"/>
    <property type="project" value="UniProtKB-UniRule"/>
</dbReference>
<keyword evidence="3 5" id="KW-0539">Nucleus</keyword>
<feature type="domain" description="NTF2" evidence="6">
    <location>
        <begin position="19"/>
        <end position="135"/>
    </location>
</feature>
<feature type="non-terminal residue" evidence="7">
    <location>
        <position position="1"/>
    </location>
</feature>
<dbReference type="Pfam" id="PF02136">
    <property type="entry name" value="NTF2"/>
    <property type="match status" value="1"/>
</dbReference>
<evidence type="ECO:0000256" key="2">
    <source>
        <dbReference type="ARBA" id="ARBA00022927"/>
    </source>
</evidence>
<evidence type="ECO:0000256" key="3">
    <source>
        <dbReference type="ARBA" id="ARBA00023242"/>
    </source>
</evidence>
<evidence type="ECO:0000256" key="1">
    <source>
        <dbReference type="ARBA" id="ARBA00022448"/>
    </source>
</evidence>
<dbReference type="EMBL" id="GECZ01009241">
    <property type="protein sequence ID" value="JAS60528.1"/>
    <property type="molecule type" value="Transcribed_RNA"/>
</dbReference>
<organism evidence="7">
    <name type="scientific">Cuerna arida</name>
    <dbReference type="NCBI Taxonomy" id="1464854"/>
    <lineage>
        <taxon>Eukaryota</taxon>
        <taxon>Metazoa</taxon>
        <taxon>Ecdysozoa</taxon>
        <taxon>Arthropoda</taxon>
        <taxon>Hexapoda</taxon>
        <taxon>Insecta</taxon>
        <taxon>Pterygota</taxon>
        <taxon>Neoptera</taxon>
        <taxon>Paraneoptera</taxon>
        <taxon>Hemiptera</taxon>
        <taxon>Auchenorrhyncha</taxon>
        <taxon>Membracoidea</taxon>
        <taxon>Cicadellidae</taxon>
        <taxon>Cicadellinae</taxon>
        <taxon>Proconiini</taxon>
        <taxon>Cuerna</taxon>
    </lineage>
</organism>
<dbReference type="AlphaFoldDB" id="A0A1B6GDK1"/>
<dbReference type="SUPFAM" id="SSF54427">
    <property type="entry name" value="NTF2-like"/>
    <property type="match status" value="1"/>
</dbReference>
<keyword evidence="5" id="KW-0963">Cytoplasm</keyword>
<dbReference type="GO" id="GO:0005634">
    <property type="term" value="C:nucleus"/>
    <property type="evidence" value="ECO:0007669"/>
    <property type="project" value="UniProtKB-SubCell"/>
</dbReference>
<dbReference type="PROSITE" id="PS50177">
    <property type="entry name" value="NTF2_DOMAIN"/>
    <property type="match status" value="1"/>
</dbReference>
<evidence type="ECO:0000256" key="4">
    <source>
        <dbReference type="ARBA" id="ARBA00070836"/>
    </source>
</evidence>
<dbReference type="FunFam" id="3.10.450.50:FF:000006">
    <property type="entry name" value="NTF2-related export protein 2 isoform 1"/>
    <property type="match status" value="1"/>
</dbReference>
<dbReference type="InterPro" id="IPR032710">
    <property type="entry name" value="NTF2-like_dom_sf"/>
</dbReference>
<accession>A0A1B6GDK1</accession>
<dbReference type="InterPro" id="IPR045875">
    <property type="entry name" value="NTF2"/>
</dbReference>
<comment type="function">
    <text evidence="5">Has a role in nuclear-cytoplasmic transport of proteins and mRNAs.</text>
</comment>
<dbReference type="PANTHER" id="PTHR12612">
    <property type="entry name" value="NUCLEAR TRANSPORT FACTOR 2"/>
    <property type="match status" value="1"/>
</dbReference>
<dbReference type="GO" id="GO:0015031">
    <property type="term" value="P:protein transport"/>
    <property type="evidence" value="ECO:0007669"/>
    <property type="project" value="UniProtKB-KW"/>
</dbReference>
<proteinExistence type="predicted"/>
<gene>
    <name evidence="7" type="ORF">g.4051</name>
</gene>
<evidence type="ECO:0000313" key="7">
    <source>
        <dbReference type="EMBL" id="JAS60528.1"/>
    </source>
</evidence>
<keyword evidence="2 5" id="KW-0653">Protein transport</keyword>
<name>A0A1B6GDK1_9HEMI</name>
<dbReference type="GO" id="GO:0005737">
    <property type="term" value="C:cytoplasm"/>
    <property type="evidence" value="ECO:0007669"/>
    <property type="project" value="UniProtKB-SubCell"/>
</dbReference>
<comment type="subcellular location">
    <subcellularLocation>
        <location evidence="5">Cytoplasm</location>
    </subcellularLocation>
    <subcellularLocation>
        <location evidence="5">Nucleus</location>
    </subcellularLocation>
</comment>
<sequence length="142" mass="16329">FINHGSMWSNNQNDLGYRTASEFTKLYYESMDRKRHLMSRYYMDNAALVWNGNGRNGADEIQKFLASLPISTHLLTSQDVQRIPDGAVGNKMAYVIQTAGNVKFQGRPSKQMFYQTFAITNEGDKWKIVSDCFRFQEHVATT</sequence>
<dbReference type="InterPro" id="IPR018222">
    <property type="entry name" value="Nuclear_transport_factor_2_euk"/>
</dbReference>
<reference evidence="7" key="1">
    <citation type="submission" date="2015-11" db="EMBL/GenBank/DDBJ databases">
        <title>De novo transcriptome assembly of four potential Pierce s Disease insect vectors from Arizona vineyards.</title>
        <authorList>
            <person name="Tassone E.E."/>
        </authorList>
    </citation>
    <scope>NUCLEOTIDE SEQUENCE</scope>
</reference>
<dbReference type="InterPro" id="IPR002075">
    <property type="entry name" value="NTF2_dom"/>
</dbReference>
<evidence type="ECO:0000259" key="6">
    <source>
        <dbReference type="PROSITE" id="PS50177"/>
    </source>
</evidence>